<dbReference type="GO" id="GO:0006508">
    <property type="term" value="P:proteolysis"/>
    <property type="evidence" value="ECO:0007669"/>
    <property type="project" value="UniProtKB-KW"/>
</dbReference>
<dbReference type="PANTHER" id="PTHR12411">
    <property type="entry name" value="CYSTEINE PROTEASE FAMILY C1-RELATED"/>
    <property type="match status" value="1"/>
</dbReference>
<evidence type="ECO:0000256" key="1">
    <source>
        <dbReference type="ARBA" id="ARBA00008455"/>
    </source>
</evidence>
<evidence type="ECO:0000256" key="4">
    <source>
        <dbReference type="ARBA" id="ARBA00022807"/>
    </source>
</evidence>
<name>A0A1I8BD56_MELHA</name>
<dbReference type="InterPro" id="IPR025661">
    <property type="entry name" value="Pept_asp_AS"/>
</dbReference>
<feature type="signal peptide" evidence="5">
    <location>
        <begin position="1"/>
        <end position="21"/>
    </location>
</feature>
<dbReference type="GO" id="GO:0008234">
    <property type="term" value="F:cysteine-type peptidase activity"/>
    <property type="evidence" value="ECO:0007669"/>
    <property type="project" value="UniProtKB-KW"/>
</dbReference>
<dbReference type="InterPro" id="IPR038765">
    <property type="entry name" value="Papain-like_cys_pep_sf"/>
</dbReference>
<dbReference type="PROSITE" id="PS00640">
    <property type="entry name" value="THIOL_PROTEASE_ASN"/>
    <property type="match status" value="1"/>
</dbReference>
<dbReference type="Pfam" id="PF00112">
    <property type="entry name" value="Peptidase_C1"/>
    <property type="match status" value="2"/>
</dbReference>
<dbReference type="PROSITE" id="PS00139">
    <property type="entry name" value="THIOL_PROTEASE_CYS"/>
    <property type="match status" value="1"/>
</dbReference>
<evidence type="ECO:0000313" key="7">
    <source>
        <dbReference type="Proteomes" id="UP000095281"/>
    </source>
</evidence>
<proteinExistence type="inferred from homology"/>
<accession>A0A1I8BD56</accession>
<dbReference type="Gene3D" id="3.90.70.10">
    <property type="entry name" value="Cysteine proteinases"/>
    <property type="match status" value="1"/>
</dbReference>
<comment type="similarity">
    <text evidence="1">Belongs to the peptidase C1 family.</text>
</comment>
<dbReference type="SMART" id="SM00645">
    <property type="entry name" value="Pept_C1"/>
    <property type="match status" value="1"/>
</dbReference>
<keyword evidence="3" id="KW-0378">Hydrolase</keyword>
<evidence type="ECO:0000256" key="2">
    <source>
        <dbReference type="ARBA" id="ARBA00022670"/>
    </source>
</evidence>
<dbReference type="SUPFAM" id="SSF54001">
    <property type="entry name" value="Cysteine proteinases"/>
    <property type="match status" value="1"/>
</dbReference>
<evidence type="ECO:0000259" key="6">
    <source>
        <dbReference type="SMART" id="SM00645"/>
    </source>
</evidence>
<keyword evidence="2" id="KW-0645">Protease</keyword>
<dbReference type="WBParaSite" id="MhA1_Contig1918.frz3.gene4">
    <property type="protein sequence ID" value="MhA1_Contig1918.frz3.gene4"/>
    <property type="gene ID" value="MhA1_Contig1918.frz3.gene4"/>
</dbReference>
<sequence length="296" mass="32520">MSKINIFALLLLINLSSLVSSDLLDLSIVTDLVKQINGLTGGLWKADVTKLSLLSKKDQLKLCGCRIPEKKISKEAEPPHFEAGATGNCTYKIDFDARTKWPSCAPIINHIQDQGQCGSCWAVATASAYTDRLCTGTDYKLKNGCKPYPYSSFGSAPRQQCKSACTSTSWKTPYTKDKNMATTVGRLIGDSATVMAIQKEIQTNGPVVAGFTVYSDLMSYKSGVYFKTPNAQKREGHAVVIIGWGTQTCDGKKMDFWLIKNSWGEAFGEKGYFKMRRGVNECGIEKDEISFGIPKI</sequence>
<dbReference type="PRINTS" id="PR00705">
    <property type="entry name" value="PAPAIN"/>
</dbReference>
<evidence type="ECO:0000256" key="5">
    <source>
        <dbReference type="SAM" id="SignalP"/>
    </source>
</evidence>
<dbReference type="InterPro" id="IPR000169">
    <property type="entry name" value="Pept_cys_AS"/>
</dbReference>
<reference evidence="8" key="1">
    <citation type="submission" date="2016-11" db="UniProtKB">
        <authorList>
            <consortium name="WormBaseParasite"/>
        </authorList>
    </citation>
    <scope>IDENTIFICATION</scope>
</reference>
<dbReference type="InterPro" id="IPR000668">
    <property type="entry name" value="Peptidase_C1A_C"/>
</dbReference>
<dbReference type="InterPro" id="IPR013128">
    <property type="entry name" value="Peptidase_C1A"/>
</dbReference>
<dbReference type="AlphaFoldDB" id="A0A1I8BD56"/>
<feature type="domain" description="Peptidase C1A papain C-terminal" evidence="6">
    <location>
        <begin position="91"/>
        <end position="293"/>
    </location>
</feature>
<keyword evidence="7" id="KW-1185">Reference proteome</keyword>
<keyword evidence="4" id="KW-0788">Thiol protease</keyword>
<dbReference type="OMA" id="NCIHANT"/>
<protein>
    <submittedName>
        <fullName evidence="8">Pept_C1 domain-containing protein</fullName>
    </submittedName>
</protein>
<dbReference type="Gene3D" id="1.20.5.170">
    <property type="match status" value="1"/>
</dbReference>
<evidence type="ECO:0000256" key="3">
    <source>
        <dbReference type="ARBA" id="ARBA00022801"/>
    </source>
</evidence>
<dbReference type="Proteomes" id="UP000095281">
    <property type="component" value="Unplaced"/>
</dbReference>
<keyword evidence="5" id="KW-0732">Signal</keyword>
<organism evidence="7 8">
    <name type="scientific">Meloidogyne hapla</name>
    <name type="common">Root-knot nematode worm</name>
    <dbReference type="NCBI Taxonomy" id="6305"/>
    <lineage>
        <taxon>Eukaryota</taxon>
        <taxon>Metazoa</taxon>
        <taxon>Ecdysozoa</taxon>
        <taxon>Nematoda</taxon>
        <taxon>Chromadorea</taxon>
        <taxon>Rhabditida</taxon>
        <taxon>Tylenchina</taxon>
        <taxon>Tylenchomorpha</taxon>
        <taxon>Tylenchoidea</taxon>
        <taxon>Meloidogynidae</taxon>
        <taxon>Meloidogyninae</taxon>
        <taxon>Meloidogyne</taxon>
    </lineage>
</organism>
<evidence type="ECO:0000313" key="8">
    <source>
        <dbReference type="WBParaSite" id="MhA1_Contig1918.frz3.gene4"/>
    </source>
</evidence>
<feature type="chain" id="PRO_5018751715" evidence="5">
    <location>
        <begin position="22"/>
        <end position="296"/>
    </location>
</feature>